<protein>
    <recommendedName>
        <fullName evidence="1">VOC domain-containing protein</fullName>
    </recommendedName>
</protein>
<keyword evidence="3" id="KW-1185">Reference proteome</keyword>
<sequence>MTSPIAWFDNQSGDAGLTAEFYAKTLGLSVRQGPGFPMLVLGDTPFASVSASAKERNGWIPYFEVADIEASEAKARESGGEVVEERQRGPAGEFVIVRDPGGTLFALWKRG</sequence>
<dbReference type="InterPro" id="IPR037523">
    <property type="entry name" value="VOC_core"/>
</dbReference>
<reference evidence="2 3" key="1">
    <citation type="submission" date="2020-02" db="EMBL/GenBank/DDBJ databases">
        <title>Genome sequence of strain CCNWXJ40-4.</title>
        <authorList>
            <person name="Gao J."/>
            <person name="Sun J."/>
        </authorList>
    </citation>
    <scope>NUCLEOTIDE SEQUENCE [LARGE SCALE GENOMIC DNA]</scope>
    <source>
        <strain evidence="2 3">CCNWXJ 40-4</strain>
    </source>
</reference>
<proteinExistence type="predicted"/>
<feature type="domain" description="VOC" evidence="1">
    <location>
        <begin position="4"/>
        <end position="110"/>
    </location>
</feature>
<gene>
    <name evidence="2" type="ORF">G6N73_02375</name>
</gene>
<organism evidence="2 3">
    <name type="scientific">Allomesorhizobium camelthorni</name>
    <dbReference type="NCBI Taxonomy" id="475069"/>
    <lineage>
        <taxon>Bacteria</taxon>
        <taxon>Pseudomonadati</taxon>
        <taxon>Pseudomonadota</taxon>
        <taxon>Alphaproteobacteria</taxon>
        <taxon>Hyphomicrobiales</taxon>
        <taxon>Phyllobacteriaceae</taxon>
        <taxon>Allomesorhizobium</taxon>
    </lineage>
</organism>
<dbReference type="EMBL" id="JAAKZF010000001">
    <property type="protein sequence ID" value="NGO50031.1"/>
    <property type="molecule type" value="Genomic_DNA"/>
</dbReference>
<dbReference type="AlphaFoldDB" id="A0A6G4W5K5"/>
<evidence type="ECO:0000313" key="3">
    <source>
        <dbReference type="Proteomes" id="UP001642900"/>
    </source>
</evidence>
<dbReference type="RefSeq" id="WP_165022726.1">
    <property type="nucleotide sequence ID" value="NZ_JAAKZF010000001.1"/>
</dbReference>
<name>A0A6G4W5K5_9HYPH</name>
<dbReference type="PROSITE" id="PS51819">
    <property type="entry name" value="VOC"/>
    <property type="match status" value="1"/>
</dbReference>
<dbReference type="InterPro" id="IPR029068">
    <property type="entry name" value="Glyas_Bleomycin-R_OHBP_Dase"/>
</dbReference>
<dbReference type="InterPro" id="IPR052164">
    <property type="entry name" value="Anthracycline_SecMetBiosynth"/>
</dbReference>
<dbReference type="SUPFAM" id="SSF54593">
    <property type="entry name" value="Glyoxalase/Bleomycin resistance protein/Dihydroxybiphenyl dioxygenase"/>
    <property type="match status" value="1"/>
</dbReference>
<comment type="caution">
    <text evidence="2">The sequence shown here is derived from an EMBL/GenBank/DDBJ whole genome shotgun (WGS) entry which is preliminary data.</text>
</comment>
<dbReference type="Pfam" id="PF18029">
    <property type="entry name" value="Glyoxalase_6"/>
    <property type="match status" value="1"/>
</dbReference>
<dbReference type="Gene3D" id="3.10.180.10">
    <property type="entry name" value="2,3-Dihydroxybiphenyl 1,2-Dioxygenase, domain 1"/>
    <property type="match status" value="1"/>
</dbReference>
<accession>A0A6G4W5K5</accession>
<dbReference type="PANTHER" id="PTHR33993">
    <property type="entry name" value="GLYOXALASE-RELATED"/>
    <property type="match status" value="1"/>
</dbReference>
<dbReference type="InterPro" id="IPR041581">
    <property type="entry name" value="Glyoxalase_6"/>
</dbReference>
<dbReference type="Proteomes" id="UP001642900">
    <property type="component" value="Unassembled WGS sequence"/>
</dbReference>
<evidence type="ECO:0000313" key="2">
    <source>
        <dbReference type="EMBL" id="NGO50031.1"/>
    </source>
</evidence>
<evidence type="ECO:0000259" key="1">
    <source>
        <dbReference type="PROSITE" id="PS51819"/>
    </source>
</evidence>